<feature type="chain" id="PRO_5046534590" evidence="2">
    <location>
        <begin position="23"/>
        <end position="572"/>
    </location>
</feature>
<name>A0ABP5SV01_9PSEU</name>
<evidence type="ECO:0000313" key="4">
    <source>
        <dbReference type="EMBL" id="GAA2339378.1"/>
    </source>
</evidence>
<dbReference type="Pfam" id="PF10647">
    <property type="entry name" value="Gmad1"/>
    <property type="match status" value="1"/>
</dbReference>
<feature type="domain" description="GerMN" evidence="3">
    <location>
        <begin position="205"/>
        <end position="293"/>
    </location>
</feature>
<sequence>MTRNASRLAALLVLLLSVSACASIPESSEPRAVKDVGGGNTTRQQSPKPNGSDPLALVRSFVDSAAYPESGHEAARLHLDQRHYGSWSPPSGLLIVENVDTIPTAQPAPLPDGVQLVTVQADKVGRLLADSSFIPEHGEFSMQVRVERRADGDWRIVTPPPQLVASKNSFTKVYRPVPVYFLDHDLTGVAPDLRYVVAQPSSTLPRRVIDLLTTGPSVSMRDSLRTAIPRGVQPKTNTSEARDGALEVNLSQLGEVPPETRRLIAAQVVFSLQSVSNARVRLKEEGMPLLADGKDLRPTDLAQYELDNQPRTDLPGLAVVSERLVTLDQRASPIPGPAGSGEYDVVRAGQSPRGDRLAAVTRRPGGVVLRVGDFGETMPETAVAGAYMSKPTWSDESEVWTVVDSRDVVRLVEREGQWQQQRVDAGALGQGKPISDLRLSNDGTRAAAIVDGTIVVAGVTEQNGRATLKNPVALPAPQRLNVTTLEWRTNEALAVATDSNTVPIYDVSADGFRWQPYTASNLGQPVNTVAVAPGGKVVVADGTAIWESSDTDDVWALMPVPIGGASIPFYPG</sequence>
<comment type="caution">
    <text evidence="4">The sequence shown here is derived from an EMBL/GenBank/DDBJ whole genome shotgun (WGS) entry which is preliminary data.</text>
</comment>
<dbReference type="Proteomes" id="UP001501218">
    <property type="component" value="Unassembled WGS sequence"/>
</dbReference>
<dbReference type="SMART" id="SM00909">
    <property type="entry name" value="Germane"/>
    <property type="match status" value="1"/>
</dbReference>
<dbReference type="PROSITE" id="PS51257">
    <property type="entry name" value="PROKAR_LIPOPROTEIN"/>
    <property type="match status" value="1"/>
</dbReference>
<evidence type="ECO:0000256" key="1">
    <source>
        <dbReference type="SAM" id="MobiDB-lite"/>
    </source>
</evidence>
<dbReference type="InterPro" id="IPR059026">
    <property type="entry name" value="LpqB_N"/>
</dbReference>
<dbReference type="RefSeq" id="WP_344128039.1">
    <property type="nucleotide sequence ID" value="NZ_BAAARA010000003.1"/>
</dbReference>
<proteinExistence type="predicted"/>
<dbReference type="InterPro" id="IPR018910">
    <property type="entry name" value="LpqB_C"/>
</dbReference>
<dbReference type="SUPFAM" id="SSF50969">
    <property type="entry name" value="YVTN repeat-like/Quinoprotein amine dehydrogenase"/>
    <property type="match status" value="1"/>
</dbReference>
<evidence type="ECO:0000259" key="3">
    <source>
        <dbReference type="SMART" id="SM00909"/>
    </source>
</evidence>
<dbReference type="InterPro" id="IPR019606">
    <property type="entry name" value="GerMN"/>
</dbReference>
<evidence type="ECO:0000313" key="5">
    <source>
        <dbReference type="Proteomes" id="UP001501218"/>
    </source>
</evidence>
<keyword evidence="2" id="KW-0732">Signal</keyword>
<dbReference type="Pfam" id="PF25976">
    <property type="entry name" value="LpqB_N"/>
    <property type="match status" value="1"/>
</dbReference>
<dbReference type="InterPro" id="IPR011044">
    <property type="entry name" value="Quino_amine_DH_bsu"/>
</dbReference>
<organism evidence="4 5">
    <name type="scientific">Saccharopolyspora halophila</name>
    <dbReference type="NCBI Taxonomy" id="405551"/>
    <lineage>
        <taxon>Bacteria</taxon>
        <taxon>Bacillati</taxon>
        <taxon>Actinomycetota</taxon>
        <taxon>Actinomycetes</taxon>
        <taxon>Pseudonocardiales</taxon>
        <taxon>Pseudonocardiaceae</taxon>
        <taxon>Saccharopolyspora</taxon>
    </lineage>
</organism>
<accession>A0ABP5SV01</accession>
<feature type="region of interest" description="Disordered" evidence="1">
    <location>
        <begin position="27"/>
        <end position="55"/>
    </location>
</feature>
<dbReference type="EMBL" id="BAAARA010000003">
    <property type="protein sequence ID" value="GAA2339378.1"/>
    <property type="molecule type" value="Genomic_DNA"/>
</dbReference>
<gene>
    <name evidence="4" type="ORF">GCM10009854_14810</name>
</gene>
<dbReference type="InterPro" id="IPR015943">
    <property type="entry name" value="WD40/YVTN_repeat-like_dom_sf"/>
</dbReference>
<reference evidence="5" key="1">
    <citation type="journal article" date="2019" name="Int. J. Syst. Evol. Microbiol.">
        <title>The Global Catalogue of Microorganisms (GCM) 10K type strain sequencing project: providing services to taxonomists for standard genome sequencing and annotation.</title>
        <authorList>
            <consortium name="The Broad Institute Genomics Platform"/>
            <consortium name="The Broad Institute Genome Sequencing Center for Infectious Disease"/>
            <person name="Wu L."/>
            <person name="Ma J."/>
        </authorList>
    </citation>
    <scope>NUCLEOTIDE SEQUENCE [LARGE SCALE GENOMIC DNA]</scope>
    <source>
        <strain evidence="5">JCM 16221</strain>
    </source>
</reference>
<dbReference type="Gene3D" id="2.130.10.10">
    <property type="entry name" value="YVTN repeat-like/Quinoprotein amine dehydrogenase"/>
    <property type="match status" value="1"/>
</dbReference>
<keyword evidence="5" id="KW-1185">Reference proteome</keyword>
<evidence type="ECO:0000256" key="2">
    <source>
        <dbReference type="SAM" id="SignalP"/>
    </source>
</evidence>
<feature type="signal peptide" evidence="2">
    <location>
        <begin position="1"/>
        <end position="22"/>
    </location>
</feature>
<protein>
    <submittedName>
        <fullName evidence="4">LpqB family beta-propeller domain-containing protein</fullName>
    </submittedName>
</protein>